<reference evidence="1 2" key="1">
    <citation type="submission" date="2017-03" db="EMBL/GenBank/DDBJ databases">
        <title>Genome sequence of Geothermobacter sp. EPR-M, Deep-Sea Iron Reducer.</title>
        <authorList>
            <person name="Tully B."/>
            <person name="Savalia P."/>
            <person name="Abuyen K."/>
            <person name="Baughan C."/>
            <person name="Romero E."/>
            <person name="Ronkowski C."/>
            <person name="Torres B."/>
            <person name="Tremblay J."/>
            <person name="Trujillo A."/>
            <person name="Tyler M."/>
            <person name="Perez-Rodriguez I."/>
            <person name="Amend J."/>
        </authorList>
    </citation>
    <scope>NUCLEOTIDE SEQUENCE [LARGE SCALE GENOMIC DNA]</scope>
    <source>
        <strain evidence="1 2">EPR-M</strain>
    </source>
</reference>
<dbReference type="SMART" id="SM01101">
    <property type="entry name" value="CRISPR_assoc"/>
    <property type="match status" value="1"/>
</dbReference>
<accession>A0A1X0Y2B8</accession>
<dbReference type="NCBIfam" id="TIGR01907">
    <property type="entry name" value="casE_Cse3"/>
    <property type="match status" value="1"/>
</dbReference>
<dbReference type="STRING" id="1969733.B5V00_10475"/>
<dbReference type="EMBL" id="NAAD01000012">
    <property type="protein sequence ID" value="ORJ59310.1"/>
    <property type="molecule type" value="Genomic_DNA"/>
</dbReference>
<evidence type="ECO:0000313" key="1">
    <source>
        <dbReference type="EMBL" id="ORJ59310.1"/>
    </source>
</evidence>
<organism evidence="1 2">
    <name type="scientific">Geothermobacter hydrogeniphilus</name>
    <dbReference type="NCBI Taxonomy" id="1969733"/>
    <lineage>
        <taxon>Bacteria</taxon>
        <taxon>Pseudomonadati</taxon>
        <taxon>Thermodesulfobacteriota</taxon>
        <taxon>Desulfuromonadia</taxon>
        <taxon>Desulfuromonadales</taxon>
        <taxon>Geothermobacteraceae</taxon>
        <taxon>Geothermobacter</taxon>
    </lineage>
</organism>
<keyword evidence="2" id="KW-1185">Reference proteome</keyword>
<dbReference type="AlphaFoldDB" id="A0A1X0Y2B8"/>
<evidence type="ECO:0000313" key="2">
    <source>
        <dbReference type="Proteomes" id="UP000193136"/>
    </source>
</evidence>
<protein>
    <submittedName>
        <fullName evidence="1">Type I-E CRISPR-associated protein Cas6/Cse3/CasE</fullName>
    </submittedName>
</protein>
<proteinExistence type="predicted"/>
<name>A0A1X0Y2B8_9BACT</name>
<dbReference type="Proteomes" id="UP000193136">
    <property type="component" value="Unassembled WGS sequence"/>
</dbReference>
<dbReference type="Pfam" id="PF08798">
    <property type="entry name" value="CRISPR_assoc"/>
    <property type="match status" value="1"/>
</dbReference>
<dbReference type="SUPFAM" id="SSF117987">
    <property type="entry name" value="CRISPR-associated protein"/>
    <property type="match status" value="2"/>
</dbReference>
<dbReference type="OrthoDB" id="9795689at2"/>
<dbReference type="RefSeq" id="WP_085010740.1">
    <property type="nucleotide sequence ID" value="NZ_NAAD01000012.1"/>
</dbReference>
<dbReference type="Gene3D" id="3.30.70.1200">
    <property type="entry name" value="Crispr-associated protein, domain 1"/>
    <property type="match status" value="1"/>
</dbReference>
<comment type="caution">
    <text evidence="1">The sequence shown here is derived from an EMBL/GenBank/DDBJ whole genome shotgun (WGS) entry which is preliminary data.</text>
</comment>
<dbReference type="Gene3D" id="3.30.70.1210">
    <property type="entry name" value="Crispr-associated protein, domain 2"/>
    <property type="match status" value="1"/>
</dbReference>
<gene>
    <name evidence="1" type="ORF">B5V00_10475</name>
</gene>
<dbReference type="CDD" id="cd09727">
    <property type="entry name" value="Cas6_I-E"/>
    <property type="match status" value="1"/>
</dbReference>
<sequence length="202" mass="23059">MYLSKVMVTGAACRNPYEIHRSLWQLFPEDPDARRDYLFRVERAGRQQAEILLQSQRKPSDSELRKVRLLATRGYQPRLQQGQRLRFALLANPVKTINDERGRLNAKGQVKKCRVPLIREEEWRSWLEHKLIGCAELETLVAENRLPINFRKPKEKRVGKIQPVSFQGILRVSSPEAMMQAISTGIGPAKAFGCGLLSIAPA</sequence>
<dbReference type="InterPro" id="IPR010179">
    <property type="entry name" value="CRISPR-assoc_prot_Cse3"/>
</dbReference>